<evidence type="ECO:0000313" key="5">
    <source>
        <dbReference type="Proteomes" id="UP000024284"/>
    </source>
</evidence>
<organism evidence="4 5">
    <name type="scientific">Sphingobium herbicidovorans (strain ATCC 700291 / DSM 11019 / CCUG 56400 / KCTC 2939 / LMG 18315 / NBRC 16415 / MH)</name>
    <name type="common">Sphingomonas herbicidovorans</name>
    <dbReference type="NCBI Taxonomy" id="1219045"/>
    <lineage>
        <taxon>Bacteria</taxon>
        <taxon>Pseudomonadati</taxon>
        <taxon>Pseudomonadota</taxon>
        <taxon>Alphaproteobacteria</taxon>
        <taxon>Sphingomonadales</taxon>
        <taxon>Sphingomonadaceae</taxon>
        <taxon>Sphingobium</taxon>
    </lineage>
</organism>
<dbReference type="InterPro" id="IPR050336">
    <property type="entry name" value="Chromosome_partition/occlusion"/>
</dbReference>
<dbReference type="SUPFAM" id="SSF109709">
    <property type="entry name" value="KorB DNA-binding domain-like"/>
    <property type="match status" value="1"/>
</dbReference>
<dbReference type="SMART" id="SM00470">
    <property type="entry name" value="ParB"/>
    <property type="match status" value="1"/>
</dbReference>
<dbReference type="PATRIC" id="fig|1219045.3.peg.3466"/>
<accession>A0A086P5Z5</accession>
<dbReference type="NCBIfam" id="TIGR00180">
    <property type="entry name" value="parB_part"/>
    <property type="match status" value="1"/>
</dbReference>
<dbReference type="GO" id="GO:0003677">
    <property type="term" value="F:DNA binding"/>
    <property type="evidence" value="ECO:0007669"/>
    <property type="project" value="InterPro"/>
</dbReference>
<dbReference type="PANTHER" id="PTHR33375">
    <property type="entry name" value="CHROMOSOME-PARTITIONING PROTEIN PARB-RELATED"/>
    <property type="match status" value="1"/>
</dbReference>
<dbReference type="SUPFAM" id="SSF110849">
    <property type="entry name" value="ParB/Sulfiredoxin"/>
    <property type="match status" value="1"/>
</dbReference>
<evidence type="ECO:0000256" key="1">
    <source>
        <dbReference type="ARBA" id="ARBA00006295"/>
    </source>
</evidence>
<reference evidence="4" key="1">
    <citation type="submission" date="2014-08" db="EMBL/GenBank/DDBJ databases">
        <title>Draft genome sequences of Sphingobium herbicidovorans.</title>
        <authorList>
            <person name="Gan H.M."/>
            <person name="Gan H.Y."/>
            <person name="Savka M.A."/>
        </authorList>
    </citation>
    <scope>NUCLEOTIDE SEQUENCE [LARGE SCALE GENOMIC DNA]</scope>
    <source>
        <strain evidence="4">NBRC 16415</strain>
    </source>
</reference>
<dbReference type="OrthoDB" id="4204233at2"/>
<sequence>MDFGNFDIFAAKDEVAQQDRVLLLEPQLVYPDPHNVRRAIRPEEIDALAETIRARGQLQPIIVAPADEDGRYMIQFGERRWRACLQLGQPVRTIIREVLDASQIRIDQFIENDQREQLSVQDMIAFVADQVASGMSIVDLARATGRDRARLSRLHSLASAPDYIAARLDDIPVRGAVALMKAAANDPETVMAFLDATPPGLVTVAGCEGLSRPGPLPSVDLEAGNVAPVQQLSLDPRPVRTAPEGRTKPKRSGPEAECPDGARAIVVGGKSGRLVEALIHFAGEDQPRLVRFDR</sequence>
<comment type="similarity">
    <text evidence="1">Belongs to the ParB family.</text>
</comment>
<evidence type="ECO:0000259" key="3">
    <source>
        <dbReference type="SMART" id="SM00470"/>
    </source>
</evidence>
<keyword evidence="5" id="KW-1185">Reference proteome</keyword>
<dbReference type="EMBL" id="JFZA02000046">
    <property type="protein sequence ID" value="KFG88813.1"/>
    <property type="molecule type" value="Genomic_DNA"/>
</dbReference>
<dbReference type="GO" id="GO:0007059">
    <property type="term" value="P:chromosome segregation"/>
    <property type="evidence" value="ECO:0007669"/>
    <property type="project" value="TreeGrafter"/>
</dbReference>
<proteinExistence type="inferred from homology"/>
<name>A0A086P5Z5_SPHHM</name>
<dbReference type="InterPro" id="IPR004437">
    <property type="entry name" value="ParB/RepB/Spo0J"/>
</dbReference>
<comment type="caution">
    <text evidence="4">The sequence shown here is derived from an EMBL/GenBank/DDBJ whole genome shotgun (WGS) entry which is preliminary data.</text>
</comment>
<dbReference type="eggNOG" id="COG1475">
    <property type="taxonomic scope" value="Bacteria"/>
</dbReference>
<dbReference type="Proteomes" id="UP000024284">
    <property type="component" value="Unassembled WGS sequence"/>
</dbReference>
<dbReference type="Pfam" id="PF02195">
    <property type="entry name" value="ParB_N"/>
    <property type="match status" value="1"/>
</dbReference>
<dbReference type="Gene3D" id="3.90.1530.30">
    <property type="match status" value="1"/>
</dbReference>
<feature type="region of interest" description="Disordered" evidence="2">
    <location>
        <begin position="234"/>
        <end position="260"/>
    </location>
</feature>
<dbReference type="Gene3D" id="1.10.10.2830">
    <property type="match status" value="1"/>
</dbReference>
<gene>
    <name evidence="4" type="ORF">BV98_003407</name>
</gene>
<dbReference type="AlphaFoldDB" id="A0A086P5Z5"/>
<protein>
    <submittedName>
        <fullName evidence="4">Chromosome partitioning protein ParB</fullName>
    </submittedName>
</protein>
<dbReference type="STRING" id="76947.GCA_002080435_03529"/>
<dbReference type="GO" id="GO:0005694">
    <property type="term" value="C:chromosome"/>
    <property type="evidence" value="ECO:0007669"/>
    <property type="project" value="TreeGrafter"/>
</dbReference>
<dbReference type="PANTHER" id="PTHR33375:SF1">
    <property type="entry name" value="CHROMOSOME-PARTITIONING PROTEIN PARB-RELATED"/>
    <property type="match status" value="1"/>
</dbReference>
<dbReference type="InterPro" id="IPR003115">
    <property type="entry name" value="ParB_N"/>
</dbReference>
<dbReference type="RefSeq" id="WP_037468406.1">
    <property type="nucleotide sequence ID" value="NZ_BCZD01000055.1"/>
</dbReference>
<dbReference type="InterPro" id="IPR036086">
    <property type="entry name" value="ParB/Sulfiredoxin_sf"/>
</dbReference>
<evidence type="ECO:0000256" key="2">
    <source>
        <dbReference type="SAM" id="MobiDB-lite"/>
    </source>
</evidence>
<feature type="domain" description="ParB-like N-terminal" evidence="3">
    <location>
        <begin position="22"/>
        <end position="113"/>
    </location>
</feature>
<evidence type="ECO:0000313" key="4">
    <source>
        <dbReference type="EMBL" id="KFG88813.1"/>
    </source>
</evidence>